<keyword evidence="4 9" id="KW-0808">Transferase</keyword>
<dbReference type="PROSITE" id="PS50263">
    <property type="entry name" value="CN_HYDROLASE"/>
    <property type="match status" value="1"/>
</dbReference>
<dbReference type="InterPro" id="IPR045378">
    <property type="entry name" value="LNT_N"/>
</dbReference>
<evidence type="ECO:0000256" key="6">
    <source>
        <dbReference type="ARBA" id="ARBA00022989"/>
    </source>
</evidence>
<evidence type="ECO:0000256" key="1">
    <source>
        <dbReference type="ARBA" id="ARBA00004651"/>
    </source>
</evidence>
<dbReference type="Proteomes" id="UP000316095">
    <property type="component" value="Unassembled WGS sequence"/>
</dbReference>
<feature type="transmembrane region" description="Helical" evidence="9">
    <location>
        <begin position="120"/>
        <end position="142"/>
    </location>
</feature>
<gene>
    <name evidence="9 12" type="primary">lnt</name>
    <name evidence="12" type="ORF">Pan54_29530</name>
</gene>
<comment type="caution">
    <text evidence="12">The sequence shown here is derived from an EMBL/GenBank/DDBJ whole genome shotgun (WGS) entry which is preliminary data.</text>
</comment>
<name>A0A5C5XK87_9PLAN</name>
<evidence type="ECO:0000256" key="3">
    <source>
        <dbReference type="ARBA" id="ARBA00022475"/>
    </source>
</evidence>
<keyword evidence="8 9" id="KW-0012">Acyltransferase</keyword>
<feature type="transmembrane region" description="Helical" evidence="9">
    <location>
        <begin position="243"/>
        <end position="260"/>
    </location>
</feature>
<sequence length="614" mass="68576">MDDANTMTAPETQTRQSQSVPTEKRKRGRVELSVQQIIEKAENEPVKFRYAAIWSACAGLMLWASYPPLSWSPLAWVAILPWLLLIRIEQPTRRMLFASYVGGLCFTIPALQWMRYGDPLMYIGWMALAFYIAAYVPAFIGITRIAVHRWKLPLLVAAPVVWTGLEYLRGFLFTGFGWYYLGHSQVLWLELIQISDLVGAYGVSFVMVLFASAVALQIPASWMRRIGILKPGAEQIEPRAMRSLIIATAVLGSTLGYGYYRCSVADFQPGPRVALIQGNFRASLVVPPNEYEESFLVHNELTGMAVEHQPDLIVWPEGMFRYALLEADENLSAADLSQIAPHISPGSWRNSDVNSTLATMSEKAGAALVIGLGAYVASTDGLAQYNAAQFVTPETGIDQRYDKLHRVPFGEYIPGSDYPLLSGFFPQNFGLTAGKQAVPFDYESWRFAPVICFEDTVPHVTRKITHAIESQSEKPVDVLINLSNDGWFAGSSEHDQHLITAQFRAIELRKPLVRAANMGISSCIDGNGQVLEPEVFMTKDQVNWQPREISFIDPDTGTYRKKLEAVLVQTVPLDNRSSLYLMLGDWFAAFCLFACGALILSRWFPKRETANSNA</sequence>
<dbReference type="HAMAP" id="MF_01148">
    <property type="entry name" value="Lnt"/>
    <property type="match status" value="1"/>
</dbReference>
<dbReference type="PANTHER" id="PTHR38686">
    <property type="entry name" value="APOLIPOPROTEIN N-ACYLTRANSFERASE"/>
    <property type="match status" value="1"/>
</dbReference>
<keyword evidence="6 9" id="KW-1133">Transmembrane helix</keyword>
<dbReference type="RefSeq" id="WP_146504097.1">
    <property type="nucleotide sequence ID" value="NZ_SJPG01000001.1"/>
</dbReference>
<dbReference type="InterPro" id="IPR004563">
    <property type="entry name" value="Apolipo_AcylTrfase"/>
</dbReference>
<dbReference type="PANTHER" id="PTHR38686:SF1">
    <property type="entry name" value="APOLIPOPROTEIN N-ACYLTRANSFERASE"/>
    <property type="match status" value="1"/>
</dbReference>
<keyword evidence="12" id="KW-0449">Lipoprotein</keyword>
<dbReference type="EC" id="2.3.1.269" evidence="9"/>
<comment type="similarity">
    <text evidence="2 9">Belongs to the CN hydrolase family. Apolipoprotein N-acyltransferase subfamily.</text>
</comment>
<evidence type="ECO:0000256" key="4">
    <source>
        <dbReference type="ARBA" id="ARBA00022679"/>
    </source>
</evidence>
<evidence type="ECO:0000256" key="2">
    <source>
        <dbReference type="ARBA" id="ARBA00010065"/>
    </source>
</evidence>
<dbReference type="InterPro" id="IPR036526">
    <property type="entry name" value="C-N_Hydrolase_sf"/>
</dbReference>
<evidence type="ECO:0000256" key="10">
    <source>
        <dbReference type="SAM" id="MobiDB-lite"/>
    </source>
</evidence>
<keyword evidence="7 9" id="KW-0472">Membrane</keyword>
<evidence type="ECO:0000256" key="5">
    <source>
        <dbReference type="ARBA" id="ARBA00022692"/>
    </source>
</evidence>
<feature type="transmembrane region" description="Helical" evidence="9">
    <location>
        <begin position="71"/>
        <end position="88"/>
    </location>
</feature>
<dbReference type="GO" id="GO:0005886">
    <property type="term" value="C:plasma membrane"/>
    <property type="evidence" value="ECO:0007669"/>
    <property type="project" value="UniProtKB-SubCell"/>
</dbReference>
<feature type="transmembrane region" description="Helical" evidence="9">
    <location>
        <begin position="201"/>
        <end position="222"/>
    </location>
</feature>
<dbReference type="OrthoDB" id="9804277at2"/>
<dbReference type="GO" id="GO:0042158">
    <property type="term" value="P:lipoprotein biosynthetic process"/>
    <property type="evidence" value="ECO:0007669"/>
    <property type="project" value="UniProtKB-UniRule"/>
</dbReference>
<feature type="compositionally biased region" description="Polar residues" evidence="10">
    <location>
        <begin position="1"/>
        <end position="21"/>
    </location>
</feature>
<dbReference type="EMBL" id="SJPG01000001">
    <property type="protein sequence ID" value="TWT62212.1"/>
    <property type="molecule type" value="Genomic_DNA"/>
</dbReference>
<accession>A0A5C5XK87</accession>
<dbReference type="UniPathway" id="UPA00666"/>
<organism evidence="12 13">
    <name type="scientific">Rubinisphaera italica</name>
    <dbReference type="NCBI Taxonomy" id="2527969"/>
    <lineage>
        <taxon>Bacteria</taxon>
        <taxon>Pseudomonadati</taxon>
        <taxon>Planctomycetota</taxon>
        <taxon>Planctomycetia</taxon>
        <taxon>Planctomycetales</taxon>
        <taxon>Planctomycetaceae</taxon>
        <taxon>Rubinisphaera</taxon>
    </lineage>
</organism>
<evidence type="ECO:0000256" key="7">
    <source>
        <dbReference type="ARBA" id="ARBA00023136"/>
    </source>
</evidence>
<keyword evidence="3 9" id="KW-1003">Cell membrane</keyword>
<proteinExistence type="inferred from homology"/>
<evidence type="ECO:0000313" key="13">
    <source>
        <dbReference type="Proteomes" id="UP000316095"/>
    </source>
</evidence>
<dbReference type="CDD" id="cd07571">
    <property type="entry name" value="ALP_N-acyl_transferase"/>
    <property type="match status" value="1"/>
</dbReference>
<evidence type="ECO:0000259" key="11">
    <source>
        <dbReference type="PROSITE" id="PS50263"/>
    </source>
</evidence>
<comment type="subcellular location">
    <subcellularLocation>
        <location evidence="1 9">Cell membrane</location>
        <topology evidence="1 9">Multi-pass membrane protein</topology>
    </subcellularLocation>
</comment>
<feature type="region of interest" description="Disordered" evidence="10">
    <location>
        <begin position="1"/>
        <end position="27"/>
    </location>
</feature>
<dbReference type="GO" id="GO:0016410">
    <property type="term" value="F:N-acyltransferase activity"/>
    <property type="evidence" value="ECO:0007669"/>
    <property type="project" value="UniProtKB-UniRule"/>
</dbReference>
<comment type="pathway">
    <text evidence="9">Protein modification; lipoprotein biosynthesis (N-acyl transfer).</text>
</comment>
<feature type="transmembrane region" description="Helical" evidence="9">
    <location>
        <begin position="579"/>
        <end position="600"/>
    </location>
</feature>
<protein>
    <recommendedName>
        <fullName evidence="9">Apolipoprotein N-acyltransferase</fullName>
        <shortName evidence="9">ALP N-acyltransferase</shortName>
        <ecNumber evidence="9">2.3.1.269</ecNumber>
    </recommendedName>
</protein>
<feature type="domain" description="CN hydrolase" evidence="11">
    <location>
        <begin position="271"/>
        <end position="551"/>
    </location>
</feature>
<dbReference type="InterPro" id="IPR003010">
    <property type="entry name" value="C-N_Hydrolase"/>
</dbReference>
<dbReference type="SUPFAM" id="SSF56317">
    <property type="entry name" value="Carbon-nitrogen hydrolase"/>
    <property type="match status" value="1"/>
</dbReference>
<dbReference type="Pfam" id="PF00795">
    <property type="entry name" value="CN_hydrolase"/>
    <property type="match status" value="1"/>
</dbReference>
<evidence type="ECO:0000256" key="9">
    <source>
        <dbReference type="HAMAP-Rule" id="MF_01148"/>
    </source>
</evidence>
<comment type="catalytic activity">
    <reaction evidence="9">
        <text>N-terminal S-1,2-diacyl-sn-glyceryl-L-cysteinyl-[lipoprotein] + a glycerophospholipid = N-acyl-S-1,2-diacyl-sn-glyceryl-L-cysteinyl-[lipoprotein] + a 2-acyl-sn-glycero-3-phospholipid + H(+)</text>
        <dbReference type="Rhea" id="RHEA:48228"/>
        <dbReference type="Rhea" id="RHEA-COMP:14681"/>
        <dbReference type="Rhea" id="RHEA-COMP:14684"/>
        <dbReference type="ChEBI" id="CHEBI:15378"/>
        <dbReference type="ChEBI" id="CHEBI:136912"/>
        <dbReference type="ChEBI" id="CHEBI:140656"/>
        <dbReference type="ChEBI" id="CHEBI:140657"/>
        <dbReference type="ChEBI" id="CHEBI:140660"/>
        <dbReference type="EC" id="2.3.1.269"/>
    </reaction>
</comment>
<feature type="transmembrane region" description="Helical" evidence="9">
    <location>
        <begin position="154"/>
        <end position="181"/>
    </location>
</feature>
<dbReference type="NCBIfam" id="TIGR00546">
    <property type="entry name" value="lnt"/>
    <property type="match status" value="1"/>
</dbReference>
<evidence type="ECO:0000313" key="12">
    <source>
        <dbReference type="EMBL" id="TWT62212.1"/>
    </source>
</evidence>
<evidence type="ECO:0000256" key="8">
    <source>
        <dbReference type="ARBA" id="ARBA00023315"/>
    </source>
</evidence>
<feature type="transmembrane region" description="Helical" evidence="9">
    <location>
        <begin position="95"/>
        <end position="114"/>
    </location>
</feature>
<keyword evidence="13" id="KW-1185">Reference proteome</keyword>
<dbReference type="Pfam" id="PF20154">
    <property type="entry name" value="LNT_N"/>
    <property type="match status" value="1"/>
</dbReference>
<dbReference type="AlphaFoldDB" id="A0A5C5XK87"/>
<dbReference type="Gene3D" id="3.60.110.10">
    <property type="entry name" value="Carbon-nitrogen hydrolase"/>
    <property type="match status" value="1"/>
</dbReference>
<keyword evidence="5 9" id="KW-0812">Transmembrane</keyword>
<reference evidence="12 13" key="1">
    <citation type="submission" date="2019-02" db="EMBL/GenBank/DDBJ databases">
        <title>Deep-cultivation of Planctomycetes and their phenomic and genomic characterization uncovers novel biology.</title>
        <authorList>
            <person name="Wiegand S."/>
            <person name="Jogler M."/>
            <person name="Boedeker C."/>
            <person name="Pinto D."/>
            <person name="Vollmers J."/>
            <person name="Rivas-Marin E."/>
            <person name="Kohn T."/>
            <person name="Peeters S.H."/>
            <person name="Heuer A."/>
            <person name="Rast P."/>
            <person name="Oberbeckmann S."/>
            <person name="Bunk B."/>
            <person name="Jeske O."/>
            <person name="Meyerdierks A."/>
            <person name="Storesund J.E."/>
            <person name="Kallscheuer N."/>
            <person name="Luecker S."/>
            <person name="Lage O.M."/>
            <person name="Pohl T."/>
            <person name="Merkel B.J."/>
            <person name="Hornburger P."/>
            <person name="Mueller R.-W."/>
            <person name="Bruemmer F."/>
            <person name="Labrenz M."/>
            <person name="Spormann A.M."/>
            <person name="Op Den Camp H."/>
            <person name="Overmann J."/>
            <person name="Amann R."/>
            <person name="Jetten M.S.M."/>
            <person name="Mascher T."/>
            <person name="Medema M.H."/>
            <person name="Devos D.P."/>
            <person name="Kaster A.-K."/>
            <person name="Ovreas L."/>
            <person name="Rohde M."/>
            <person name="Galperin M.Y."/>
            <person name="Jogler C."/>
        </authorList>
    </citation>
    <scope>NUCLEOTIDE SEQUENCE [LARGE SCALE GENOMIC DNA]</scope>
    <source>
        <strain evidence="12 13">Pan54</strain>
    </source>
</reference>
<comment type="function">
    <text evidence="9">Catalyzes the phospholipid dependent N-acylation of the N-terminal cysteine of apolipoprotein, the last step in lipoprotein maturation.</text>
</comment>